<name>A0A3B4Z5Q5_9TELE</name>
<gene>
    <name evidence="7" type="primary">CLRN3</name>
    <name evidence="9" type="synonym">clrn3</name>
</gene>
<reference evidence="9" key="2">
    <citation type="submission" date="2025-04" db="UniProtKB">
        <authorList>
            <consortium name="RefSeq"/>
        </authorList>
    </citation>
    <scope>IDENTIFICATION</scope>
</reference>
<evidence type="ECO:0000313" key="7">
    <source>
        <dbReference type="Ensembl" id="ENSSPAP00000002596.1"/>
    </source>
</evidence>
<reference evidence="7" key="1">
    <citation type="submission" date="2023-09" db="UniProtKB">
        <authorList>
            <consortium name="Ensembl"/>
        </authorList>
    </citation>
    <scope>IDENTIFICATION</scope>
</reference>
<keyword evidence="4 6" id="KW-1133">Transmembrane helix</keyword>
<dbReference type="GeneTree" id="ENSGT00850000132319"/>
<dbReference type="RefSeq" id="XP_008283733.1">
    <property type="nucleotide sequence ID" value="XM_008285511.1"/>
</dbReference>
<organism evidence="7">
    <name type="scientific">Stegastes partitus</name>
    <name type="common">bicolor damselfish</name>
    <dbReference type="NCBI Taxonomy" id="144197"/>
    <lineage>
        <taxon>Eukaryota</taxon>
        <taxon>Metazoa</taxon>
        <taxon>Chordata</taxon>
        <taxon>Craniata</taxon>
        <taxon>Vertebrata</taxon>
        <taxon>Euteleostomi</taxon>
        <taxon>Actinopterygii</taxon>
        <taxon>Neopterygii</taxon>
        <taxon>Teleostei</taxon>
        <taxon>Neoteleostei</taxon>
        <taxon>Acanthomorphata</taxon>
        <taxon>Ovalentaria</taxon>
        <taxon>Pomacentridae</taxon>
        <taxon>Stegastes</taxon>
    </lineage>
</organism>
<comment type="subcellular location">
    <subcellularLocation>
        <location evidence="1">Membrane</location>
        <topology evidence="1">Multi-pass membrane protein</topology>
    </subcellularLocation>
</comment>
<evidence type="ECO:0000313" key="9">
    <source>
        <dbReference type="RefSeq" id="XP_008283733.1"/>
    </source>
</evidence>
<dbReference type="STRING" id="144197.ENSSPAP00000002596"/>
<comment type="similarity">
    <text evidence="2">Belongs to the clarin family.</text>
</comment>
<feature type="transmembrane region" description="Helical" evidence="6">
    <location>
        <begin position="7"/>
        <end position="28"/>
    </location>
</feature>
<feature type="transmembrane region" description="Helical" evidence="6">
    <location>
        <begin position="186"/>
        <end position="205"/>
    </location>
</feature>
<evidence type="ECO:0000256" key="5">
    <source>
        <dbReference type="ARBA" id="ARBA00023136"/>
    </source>
</evidence>
<evidence type="ECO:0000256" key="2">
    <source>
        <dbReference type="ARBA" id="ARBA00005787"/>
    </source>
</evidence>
<evidence type="ECO:0000256" key="6">
    <source>
        <dbReference type="SAM" id="Phobius"/>
    </source>
</evidence>
<dbReference type="AlphaFoldDB" id="A0A3B4Z5Q5"/>
<feature type="transmembrane region" description="Helical" evidence="6">
    <location>
        <begin position="92"/>
        <end position="120"/>
    </location>
</feature>
<evidence type="ECO:0000313" key="8">
    <source>
        <dbReference type="Proteomes" id="UP000694891"/>
    </source>
</evidence>
<evidence type="ECO:0000256" key="4">
    <source>
        <dbReference type="ARBA" id="ARBA00022989"/>
    </source>
</evidence>
<dbReference type="CTD" id="119467"/>
<dbReference type="GeneID" id="103359935"/>
<dbReference type="PANTHER" id="PTHR31548:SF3">
    <property type="entry name" value="CLARIN-3"/>
    <property type="match status" value="1"/>
</dbReference>
<dbReference type="Pfam" id="PF25807">
    <property type="entry name" value="Clarin-2"/>
    <property type="match status" value="1"/>
</dbReference>
<feature type="transmembrane region" description="Helical" evidence="6">
    <location>
        <begin position="132"/>
        <end position="157"/>
    </location>
</feature>
<dbReference type="Ensembl" id="ENSSPAT00000002635.1">
    <property type="protein sequence ID" value="ENSSPAP00000002596.1"/>
    <property type="gene ID" value="ENSSPAG00000001983.1"/>
</dbReference>
<keyword evidence="5 6" id="KW-0472">Membrane</keyword>
<dbReference type="OrthoDB" id="9450082at2759"/>
<evidence type="ECO:0000256" key="3">
    <source>
        <dbReference type="ARBA" id="ARBA00022692"/>
    </source>
</evidence>
<accession>A0A3B4Z5Q5</accession>
<dbReference type="InterPro" id="IPR026748">
    <property type="entry name" value="Clarin"/>
</dbReference>
<protein>
    <submittedName>
        <fullName evidence="7 9">Clarin-3</fullName>
    </submittedName>
</protein>
<dbReference type="Proteomes" id="UP000694891">
    <property type="component" value="Unplaced"/>
</dbReference>
<dbReference type="GO" id="GO:0007605">
    <property type="term" value="P:sensory perception of sound"/>
    <property type="evidence" value="ECO:0007669"/>
    <property type="project" value="UniProtKB-ARBA"/>
</dbReference>
<proteinExistence type="inferred from homology"/>
<dbReference type="PANTHER" id="PTHR31548">
    <property type="entry name" value="CLARIN"/>
    <property type="match status" value="1"/>
</dbReference>
<keyword evidence="8" id="KW-1185">Reference proteome</keyword>
<sequence length="232" mass="25199">MPSTKKTLHFVSSALLTAISVGLLGYAMSTDWVVLEMDCDREVTGNFSGSAEITLQLFNGEMVRNMCPNFGSEDSFQVIPALMDTTNSAPGILHGLVVCFLACCLLFSAGSILISLYNSVSNPYQTYMGPGGVYACSGLCACTALVALVIFVVNVIATPMAESLVQSFSQGIPTELRNKKSEMRTGVYLVVPYIVLSLAAIGSIYKYEHAAYTHRREQQRPTEDAPKEIMMY</sequence>
<keyword evidence="3 6" id="KW-0812">Transmembrane</keyword>
<dbReference type="GO" id="GO:0016020">
    <property type="term" value="C:membrane"/>
    <property type="evidence" value="ECO:0007669"/>
    <property type="project" value="UniProtKB-SubCell"/>
</dbReference>
<evidence type="ECO:0000256" key="1">
    <source>
        <dbReference type="ARBA" id="ARBA00004141"/>
    </source>
</evidence>